<feature type="transmembrane region" description="Helical" evidence="9">
    <location>
        <begin position="51"/>
        <end position="71"/>
    </location>
</feature>
<dbReference type="SUPFAM" id="SSF48317">
    <property type="entry name" value="Acid phosphatase/Vanadium-dependent haloperoxidase"/>
    <property type="match status" value="1"/>
</dbReference>
<keyword evidence="1" id="KW-1003">Cell membrane</keyword>
<evidence type="ECO:0000256" key="2">
    <source>
        <dbReference type="ARBA" id="ARBA00022676"/>
    </source>
</evidence>
<dbReference type="Pfam" id="PF00535">
    <property type="entry name" value="Glycos_transf_2"/>
    <property type="match status" value="1"/>
</dbReference>
<dbReference type="InterPro" id="IPR001173">
    <property type="entry name" value="Glyco_trans_2-like"/>
</dbReference>
<feature type="transmembrane region" description="Helical" evidence="9">
    <location>
        <begin position="242"/>
        <end position="260"/>
    </location>
</feature>
<evidence type="ECO:0000256" key="9">
    <source>
        <dbReference type="SAM" id="Phobius"/>
    </source>
</evidence>
<dbReference type="InterPro" id="IPR000326">
    <property type="entry name" value="PAP2/HPO"/>
</dbReference>
<keyword evidence="7 9" id="KW-0472">Membrane</keyword>
<dbReference type="GO" id="GO:0005886">
    <property type="term" value="C:plasma membrane"/>
    <property type="evidence" value="ECO:0007669"/>
    <property type="project" value="TreeGrafter"/>
</dbReference>
<feature type="transmembrane region" description="Helical" evidence="9">
    <location>
        <begin position="190"/>
        <end position="208"/>
    </location>
</feature>
<accession>A0A6N9T0J3</accession>
<dbReference type="AlphaFoldDB" id="A0A6N9T0J3"/>
<dbReference type="Gene3D" id="1.20.144.10">
    <property type="entry name" value="Phosphatidic acid phosphatase type 2/haloperoxidase"/>
    <property type="match status" value="1"/>
</dbReference>
<keyword evidence="4 9" id="KW-0812">Transmembrane</keyword>
<comment type="caution">
    <text evidence="11">The sequence shown here is derived from an EMBL/GenBank/DDBJ whole genome shotgun (WGS) entry which is preliminary data.</text>
</comment>
<feature type="transmembrane region" description="Helical" evidence="9">
    <location>
        <begin position="215"/>
        <end position="236"/>
    </location>
</feature>
<dbReference type="RefSeq" id="WP_163462886.1">
    <property type="nucleotide sequence ID" value="NZ_JAAAMG010000006.1"/>
</dbReference>
<dbReference type="InterPro" id="IPR036938">
    <property type="entry name" value="PAP2/HPO_sf"/>
</dbReference>
<feature type="transmembrane region" description="Helical" evidence="9">
    <location>
        <begin position="134"/>
        <end position="153"/>
    </location>
</feature>
<evidence type="ECO:0000313" key="12">
    <source>
        <dbReference type="Proteomes" id="UP000469011"/>
    </source>
</evidence>
<evidence type="ECO:0000256" key="4">
    <source>
        <dbReference type="ARBA" id="ARBA00022692"/>
    </source>
</evidence>
<evidence type="ECO:0000256" key="6">
    <source>
        <dbReference type="ARBA" id="ARBA00022989"/>
    </source>
</evidence>
<dbReference type="Proteomes" id="UP000469011">
    <property type="component" value="Unassembled WGS sequence"/>
</dbReference>
<dbReference type="CDD" id="cd03396">
    <property type="entry name" value="PAP2_like_6"/>
    <property type="match status" value="1"/>
</dbReference>
<dbReference type="GO" id="GO:0099621">
    <property type="term" value="F:undecaprenyl-phosphate 4-deoxy-4-formamido-L-arabinose transferase activity"/>
    <property type="evidence" value="ECO:0007669"/>
    <property type="project" value="TreeGrafter"/>
</dbReference>
<dbReference type="PANTHER" id="PTHR48090:SF3">
    <property type="entry name" value="UNDECAPRENYL-PHOSPHATE 4-DEOXY-4-FORMAMIDO-L-ARABINOSE TRANSFERASE"/>
    <property type="match status" value="1"/>
</dbReference>
<dbReference type="EMBL" id="JAAAMG010000006">
    <property type="protein sequence ID" value="NDW04631.1"/>
    <property type="molecule type" value="Genomic_DNA"/>
</dbReference>
<reference evidence="11 12" key="1">
    <citation type="submission" date="2020-01" db="EMBL/GenBank/DDBJ databases">
        <title>Jiella pacifica sp. nov.</title>
        <authorList>
            <person name="Xue Z."/>
            <person name="Zhu S."/>
            <person name="Chen J."/>
            <person name="Yang J."/>
        </authorList>
    </citation>
    <scope>NUCLEOTIDE SEQUENCE [LARGE SCALE GENOMIC DNA]</scope>
    <source>
        <strain evidence="11 12">40Bstr34</strain>
    </source>
</reference>
<dbReference type="PANTHER" id="PTHR48090">
    <property type="entry name" value="UNDECAPRENYL-PHOSPHATE 4-DEOXY-4-FORMAMIDO-L-ARABINOSE TRANSFERASE-RELATED"/>
    <property type="match status" value="1"/>
</dbReference>
<evidence type="ECO:0000256" key="7">
    <source>
        <dbReference type="ARBA" id="ARBA00023136"/>
    </source>
</evidence>
<protein>
    <submittedName>
        <fullName evidence="11">Glycosyltransferase</fullName>
    </submittedName>
</protein>
<dbReference type="InterPro" id="IPR029044">
    <property type="entry name" value="Nucleotide-diphossugar_trans"/>
</dbReference>
<dbReference type="Gene3D" id="3.90.550.10">
    <property type="entry name" value="Spore Coat Polysaccharide Biosynthesis Protein SpsA, Chain A"/>
    <property type="match status" value="1"/>
</dbReference>
<feature type="region of interest" description="Disordered" evidence="8">
    <location>
        <begin position="20"/>
        <end position="39"/>
    </location>
</feature>
<dbReference type="CDD" id="cd04179">
    <property type="entry name" value="DPM_DPG-synthase_like"/>
    <property type="match status" value="1"/>
</dbReference>
<evidence type="ECO:0000313" key="11">
    <source>
        <dbReference type="EMBL" id="NDW04631.1"/>
    </source>
</evidence>
<evidence type="ECO:0000256" key="3">
    <source>
        <dbReference type="ARBA" id="ARBA00022679"/>
    </source>
</evidence>
<sequence>MDGRAERPIWLLRRFAGSADMSPRAGQAPGSPRPRDRTARHFAGPIGRRPLVVLTGMLAFISLFFLAFPQIDTSVSSLFYRPGPGFVDSDNLDLTIVRGFGNWMTIAAIVSSLFAVFGAMVVRPGRWFLAPSEGLYLLCVYAIGPGLIVNAVLKNTIGRARPRELVEFGGSLNFTPVWEWSGACTRNCSFSSGEAAAAAAILTLVVLVRRQDRLPFGLGLLAIAATVSAARIAAGGHFLSDVLVSWVIVLATIVALRPVFLGERGRRIDDGFARLRRRIRGRMPMPAAFALSRPAAMNFPESKRFSGATGTADCDIGAPMDAHPTFEPTTQLLHTRRFAKVSIVVPAKNEADNLAILVPEIAAALASRDHEILVVDDGSSDDTPARIARLRADGIAVRHIRHARSAGQSRAVRTGVLHAAGDCIVTIDGDGQNDPAFIPAMVDLLERSGEGYGLVAGQRTGRTDTFTKRLSSKAANRLRTAILKDATRDTGCGLKAVPTELFRRLPYFDGWHRYLPALVLREELTIAHLDVKDRQRRFGNSNYGIFDRAARGALDLFGVWWIIRRGRRTPGQVVDVTAAMEQRD</sequence>
<feature type="domain" description="Phosphatidic acid phosphatase type 2/haloperoxidase" evidence="10">
    <location>
        <begin position="136"/>
        <end position="257"/>
    </location>
</feature>
<keyword evidence="3 11" id="KW-0808">Transferase</keyword>
<dbReference type="GO" id="GO:0009103">
    <property type="term" value="P:lipopolysaccharide biosynthetic process"/>
    <property type="evidence" value="ECO:0007669"/>
    <property type="project" value="UniProtKB-KW"/>
</dbReference>
<keyword evidence="6 9" id="KW-1133">Transmembrane helix</keyword>
<dbReference type="InterPro" id="IPR050256">
    <property type="entry name" value="Glycosyltransferase_2"/>
</dbReference>
<evidence type="ECO:0000256" key="8">
    <source>
        <dbReference type="SAM" id="MobiDB-lite"/>
    </source>
</evidence>
<keyword evidence="2" id="KW-0328">Glycosyltransferase</keyword>
<evidence type="ECO:0000256" key="1">
    <source>
        <dbReference type="ARBA" id="ARBA00022475"/>
    </source>
</evidence>
<evidence type="ECO:0000259" key="10">
    <source>
        <dbReference type="SMART" id="SM00014"/>
    </source>
</evidence>
<dbReference type="FunFam" id="3.90.550.10:FF:000170">
    <property type="entry name" value="Dolichol-phosphate mannosyltransferase"/>
    <property type="match status" value="1"/>
</dbReference>
<evidence type="ECO:0000256" key="5">
    <source>
        <dbReference type="ARBA" id="ARBA00022985"/>
    </source>
</evidence>
<dbReference type="Pfam" id="PF01569">
    <property type="entry name" value="PAP2"/>
    <property type="match status" value="1"/>
</dbReference>
<dbReference type="SUPFAM" id="SSF53448">
    <property type="entry name" value="Nucleotide-diphospho-sugar transferases"/>
    <property type="match status" value="1"/>
</dbReference>
<dbReference type="SMART" id="SM00014">
    <property type="entry name" value="acidPPc"/>
    <property type="match status" value="1"/>
</dbReference>
<gene>
    <name evidence="11" type="ORF">GTK09_09340</name>
</gene>
<name>A0A6N9T0J3_9HYPH</name>
<keyword evidence="12" id="KW-1185">Reference proteome</keyword>
<feature type="transmembrane region" description="Helical" evidence="9">
    <location>
        <begin position="100"/>
        <end position="122"/>
    </location>
</feature>
<proteinExistence type="predicted"/>
<keyword evidence="5" id="KW-0448">Lipopolysaccharide biosynthesis</keyword>
<organism evidence="11 12">
    <name type="scientific">Jiella pacifica</name>
    <dbReference type="NCBI Taxonomy" id="2696469"/>
    <lineage>
        <taxon>Bacteria</taxon>
        <taxon>Pseudomonadati</taxon>
        <taxon>Pseudomonadota</taxon>
        <taxon>Alphaproteobacteria</taxon>
        <taxon>Hyphomicrobiales</taxon>
        <taxon>Aurantimonadaceae</taxon>
        <taxon>Jiella</taxon>
    </lineage>
</organism>